<keyword evidence="6" id="KW-0769">Symport</keyword>
<evidence type="ECO:0000256" key="7">
    <source>
        <dbReference type="ARBA" id="ARBA00022989"/>
    </source>
</evidence>
<keyword evidence="5 11" id="KW-0812">Transmembrane</keyword>
<evidence type="ECO:0000256" key="10">
    <source>
        <dbReference type="ARBA" id="ARBA00039918"/>
    </source>
</evidence>
<reference evidence="14" key="2">
    <citation type="submission" date="2012-01" db="EMBL/GenBank/DDBJ databases">
        <title>Noncontiguous Finished sequence of chromosome of Saccharomonospora glauca K62.</title>
        <authorList>
            <consortium name="US DOE Joint Genome Institute"/>
            <person name="Lucas S."/>
            <person name="Han J."/>
            <person name="Lapidus A."/>
            <person name="Cheng J.-F."/>
            <person name="Goodwin L."/>
            <person name="Pitluck S."/>
            <person name="Peters L."/>
            <person name="Mikhailova N."/>
            <person name="Held B."/>
            <person name="Detter J.C."/>
            <person name="Han C."/>
            <person name="Tapia R."/>
            <person name="Land M."/>
            <person name="Hauser L."/>
            <person name="Kyrpides N."/>
            <person name="Ivanova N."/>
            <person name="Pagani I."/>
            <person name="Brambilla E.-M."/>
            <person name="Klenk H.-P."/>
            <person name="Woyke T."/>
        </authorList>
    </citation>
    <scope>NUCLEOTIDE SEQUENCE [LARGE SCALE GENOMIC DNA]</scope>
    <source>
        <strain evidence="14">K62</strain>
    </source>
</reference>
<feature type="transmembrane region" description="Helical" evidence="11">
    <location>
        <begin position="370"/>
        <end position="391"/>
    </location>
</feature>
<dbReference type="eggNOG" id="COG0477">
    <property type="taxonomic scope" value="Bacteria"/>
</dbReference>
<feature type="transmembrane region" description="Helical" evidence="11">
    <location>
        <begin position="337"/>
        <end position="358"/>
    </location>
</feature>
<dbReference type="PROSITE" id="PS50850">
    <property type="entry name" value="MFS"/>
    <property type="match status" value="1"/>
</dbReference>
<dbReference type="PANTHER" id="PTHR43528">
    <property type="entry name" value="ALPHA-KETOGLUTARATE PERMEASE"/>
    <property type="match status" value="1"/>
</dbReference>
<dbReference type="PANTHER" id="PTHR43528:SF1">
    <property type="entry name" value="ALPHA-KETOGLUTARATE PERMEASE"/>
    <property type="match status" value="1"/>
</dbReference>
<evidence type="ECO:0000313" key="14">
    <source>
        <dbReference type="Proteomes" id="UP000005087"/>
    </source>
</evidence>
<dbReference type="SUPFAM" id="SSF103473">
    <property type="entry name" value="MFS general substrate transporter"/>
    <property type="match status" value="1"/>
</dbReference>
<dbReference type="InterPro" id="IPR020846">
    <property type="entry name" value="MFS_dom"/>
</dbReference>
<feature type="transmembrane region" description="Helical" evidence="11">
    <location>
        <begin position="159"/>
        <end position="179"/>
    </location>
</feature>
<evidence type="ECO:0000313" key="13">
    <source>
        <dbReference type="EMBL" id="EIE98303.1"/>
    </source>
</evidence>
<feature type="domain" description="Major facilitator superfamily (MFS) profile" evidence="12">
    <location>
        <begin position="22"/>
        <end position="425"/>
    </location>
</feature>
<dbReference type="STRING" id="928724.SacglDRAFT_01380"/>
<evidence type="ECO:0000256" key="6">
    <source>
        <dbReference type="ARBA" id="ARBA00022847"/>
    </source>
</evidence>
<evidence type="ECO:0000256" key="4">
    <source>
        <dbReference type="ARBA" id="ARBA00022475"/>
    </source>
</evidence>
<comment type="similarity">
    <text evidence="2">Belongs to the major facilitator superfamily. Metabolite:H+ Symporter (MHS) family (TC 2.A.1.6) family.</text>
</comment>
<dbReference type="GO" id="GO:0015293">
    <property type="term" value="F:symporter activity"/>
    <property type="evidence" value="ECO:0007669"/>
    <property type="project" value="UniProtKB-KW"/>
</dbReference>
<evidence type="ECO:0000256" key="1">
    <source>
        <dbReference type="ARBA" id="ARBA00004651"/>
    </source>
</evidence>
<keyword evidence="7 11" id="KW-1133">Transmembrane helix</keyword>
<evidence type="ECO:0000256" key="5">
    <source>
        <dbReference type="ARBA" id="ARBA00022692"/>
    </source>
</evidence>
<dbReference type="OrthoDB" id="8953821at2"/>
<proteinExistence type="inferred from homology"/>
<dbReference type="AlphaFoldDB" id="I1D029"/>
<evidence type="ECO:0000256" key="8">
    <source>
        <dbReference type="ARBA" id="ARBA00023136"/>
    </source>
</evidence>
<keyword evidence="8 11" id="KW-0472">Membrane</keyword>
<dbReference type="HOGENOM" id="CLU_001265_39_0_11"/>
<feature type="transmembrane region" description="Helical" evidence="11">
    <location>
        <begin position="281"/>
        <end position="300"/>
    </location>
</feature>
<comment type="function">
    <text evidence="9">May be a proton symporter involved in the uptake of osmolytes such as proline and glycine betaine.</text>
</comment>
<reference evidence="13 14" key="1">
    <citation type="submission" date="2011-09" db="EMBL/GenBank/DDBJ databases">
        <authorList>
            <consortium name="US DOE Joint Genome Institute (JGI-PGF)"/>
            <person name="Lucas S."/>
            <person name="Han J."/>
            <person name="Lapidus A."/>
            <person name="Cheng J.-F."/>
            <person name="Goodwin L."/>
            <person name="Pitluck S."/>
            <person name="Peters L."/>
            <person name="Land M.L."/>
            <person name="Hauser L."/>
            <person name="Brambilla E."/>
            <person name="Klenk H.-P."/>
            <person name="Woyke T.J."/>
        </authorList>
    </citation>
    <scope>NUCLEOTIDE SEQUENCE [LARGE SCALE GENOMIC DNA]</scope>
    <source>
        <strain evidence="13 14">K62</strain>
    </source>
</reference>
<dbReference type="InterPro" id="IPR005829">
    <property type="entry name" value="Sugar_transporter_CS"/>
</dbReference>
<feature type="transmembrane region" description="Helical" evidence="11">
    <location>
        <begin position="312"/>
        <end position="331"/>
    </location>
</feature>
<evidence type="ECO:0000256" key="3">
    <source>
        <dbReference type="ARBA" id="ARBA00022448"/>
    </source>
</evidence>
<dbReference type="InterPro" id="IPR036259">
    <property type="entry name" value="MFS_trans_sf"/>
</dbReference>
<feature type="transmembrane region" description="Helical" evidence="11">
    <location>
        <begin position="248"/>
        <end position="269"/>
    </location>
</feature>
<sequence length="430" mass="46739">MAKPGVDTPEGRIEHHRLPVRKLFAASAGNALEWFDWTIYATFSIYFASAFFPGELAQLNTFATYALAFFFRPLGGLLIGRFADLRGRKPAMLFTISLMAGGSVVIGLLPTYEQIGWLAPLLLLLARIAQGLSLGGEVSNASAYLAEVAPAERRGRYSSFFYISTGTAVLLASVLGFTLARFLTTAQLESWGWRLPFLLGGILGLVALWLRRTLAETEQFHSNVSAARRMRRPLWTTLRRHPKAVGQLVGFSMLSTLCYYTFFSALTPFAVDSRGADDVDVFLALSLATALFVALQYPMGALSDRIGRRPQLLVWSASTAVLVLPLSFLARPGLGNLLLMFCVGLGLYTAMTSIAPAIMSELFPTSLRGLGIGAWYNLTVAVFGGTAPLLLTALSTAGWETAFFAYVAVAAVVAFFVIRRLPETSGTELR</sequence>
<organism evidence="13 14">
    <name type="scientific">Saccharomonospora glauca K62</name>
    <dbReference type="NCBI Taxonomy" id="928724"/>
    <lineage>
        <taxon>Bacteria</taxon>
        <taxon>Bacillati</taxon>
        <taxon>Actinomycetota</taxon>
        <taxon>Actinomycetes</taxon>
        <taxon>Pseudonocardiales</taxon>
        <taxon>Pseudonocardiaceae</taxon>
        <taxon>Saccharomonospora</taxon>
    </lineage>
</organism>
<dbReference type="Proteomes" id="UP000005087">
    <property type="component" value="Chromosome"/>
</dbReference>
<evidence type="ECO:0000259" key="12">
    <source>
        <dbReference type="PROSITE" id="PS50850"/>
    </source>
</evidence>
<feature type="transmembrane region" description="Helical" evidence="11">
    <location>
        <begin position="62"/>
        <end position="79"/>
    </location>
</feature>
<evidence type="ECO:0000256" key="2">
    <source>
        <dbReference type="ARBA" id="ARBA00008240"/>
    </source>
</evidence>
<keyword evidence="14" id="KW-1185">Reference proteome</keyword>
<feature type="transmembrane region" description="Helical" evidence="11">
    <location>
        <begin position="191"/>
        <end position="210"/>
    </location>
</feature>
<protein>
    <recommendedName>
        <fullName evidence="10">Putative proline/betaine transporter</fullName>
    </recommendedName>
</protein>
<dbReference type="InterPro" id="IPR051084">
    <property type="entry name" value="H+-coupled_symporters"/>
</dbReference>
<feature type="transmembrane region" description="Helical" evidence="11">
    <location>
        <begin position="403"/>
        <end position="421"/>
    </location>
</feature>
<feature type="transmembrane region" description="Helical" evidence="11">
    <location>
        <begin position="115"/>
        <end position="138"/>
    </location>
</feature>
<accession>I1D029</accession>
<dbReference type="PROSITE" id="PS00216">
    <property type="entry name" value="SUGAR_TRANSPORT_1"/>
    <property type="match status" value="1"/>
</dbReference>
<dbReference type="GO" id="GO:0005886">
    <property type="term" value="C:plasma membrane"/>
    <property type="evidence" value="ECO:0007669"/>
    <property type="project" value="UniProtKB-SubCell"/>
</dbReference>
<dbReference type="RefSeq" id="WP_005462901.1">
    <property type="nucleotide sequence ID" value="NZ_CM001484.1"/>
</dbReference>
<feature type="transmembrane region" description="Helical" evidence="11">
    <location>
        <begin position="91"/>
        <end position="109"/>
    </location>
</feature>
<comment type="subcellular location">
    <subcellularLocation>
        <location evidence="1">Cell membrane</location>
        <topology evidence="1">Multi-pass membrane protein</topology>
    </subcellularLocation>
</comment>
<dbReference type="Gene3D" id="1.20.1250.20">
    <property type="entry name" value="MFS general substrate transporter like domains"/>
    <property type="match status" value="2"/>
</dbReference>
<gene>
    <name evidence="13" type="ORF">SacglDRAFT_01380</name>
</gene>
<evidence type="ECO:0000256" key="11">
    <source>
        <dbReference type="SAM" id="Phobius"/>
    </source>
</evidence>
<keyword evidence="3" id="KW-0813">Transport</keyword>
<dbReference type="Pfam" id="PF07690">
    <property type="entry name" value="MFS_1"/>
    <property type="match status" value="1"/>
</dbReference>
<dbReference type="InterPro" id="IPR011701">
    <property type="entry name" value="MFS"/>
</dbReference>
<keyword evidence="4" id="KW-1003">Cell membrane</keyword>
<name>I1D029_9PSEU</name>
<evidence type="ECO:0000256" key="9">
    <source>
        <dbReference type="ARBA" id="ARBA00037295"/>
    </source>
</evidence>
<dbReference type="FunFam" id="1.20.1250.20:FF:000001">
    <property type="entry name" value="Dicarboxylate MFS transporter"/>
    <property type="match status" value="1"/>
</dbReference>
<dbReference type="EMBL" id="CM001484">
    <property type="protein sequence ID" value="EIE98303.1"/>
    <property type="molecule type" value="Genomic_DNA"/>
</dbReference>